<evidence type="ECO:0000313" key="7">
    <source>
        <dbReference type="EMBL" id="CAH2257739.1"/>
    </source>
</evidence>
<keyword evidence="2 6" id="KW-0812">Transmembrane</keyword>
<proteinExistence type="predicted"/>
<dbReference type="Proteomes" id="UP000838756">
    <property type="component" value="Unassembled WGS sequence"/>
</dbReference>
<evidence type="ECO:0000256" key="6">
    <source>
        <dbReference type="SAM" id="Phobius"/>
    </source>
</evidence>
<comment type="caution">
    <text evidence="7">The sequence shown here is derived from an EMBL/GenBank/DDBJ whole genome shotgun (WGS) entry which is preliminary data.</text>
</comment>
<dbReference type="SUPFAM" id="SSF48652">
    <property type="entry name" value="Tetraspanin"/>
    <property type="match status" value="1"/>
</dbReference>
<evidence type="ECO:0000256" key="3">
    <source>
        <dbReference type="ARBA" id="ARBA00022989"/>
    </source>
</evidence>
<feature type="region of interest" description="Disordered" evidence="5">
    <location>
        <begin position="43"/>
        <end position="78"/>
    </location>
</feature>
<dbReference type="InterPro" id="IPR008952">
    <property type="entry name" value="Tetraspanin_EC2_sf"/>
</dbReference>
<feature type="compositionally biased region" description="Pro residues" evidence="5">
    <location>
        <begin position="328"/>
        <end position="344"/>
    </location>
</feature>
<reference evidence="7" key="1">
    <citation type="submission" date="2022-03" db="EMBL/GenBank/DDBJ databases">
        <authorList>
            <person name="Lindestad O."/>
        </authorList>
    </citation>
    <scope>NUCLEOTIDE SEQUENCE</scope>
</reference>
<name>A0A8S4SBH4_9NEOP</name>
<dbReference type="AlphaFoldDB" id="A0A8S4SBH4"/>
<sequence length="344" mass="38017">MPHKHFVHRIEDNRLVIYPLRRPDDAFAVPAYWPAMGNAALAPEKGQAPDPQTSPRSEGLGKLHATSHTHTQTQTTEKKEKRSCSVILKIIYLVLAFINIVKSIALIAVSVTTAIAIKIFTDEQSGRRVAMIIIAITAAITLSISIYAIVAVLTKKTQRLMIASIVLLVLAIIQAVLMGIATELTDEDEVKLSRALSDSFRLAREDSPRHVKLWNNIQHDLSCCGVYSADDYRNPNVPDFFAPDVPISCCAGYHPDRSSLVQERERESCKAKKEYFDVGCRDPIIELYRDTARTVLGVTVGLIIFMVSLSLVGMIISRKCKPIDEDPTPPPASKSKAPPKPPKV</sequence>
<keyword evidence="8" id="KW-1185">Reference proteome</keyword>
<dbReference type="EMBL" id="CAKXAJ010026129">
    <property type="protein sequence ID" value="CAH2257739.1"/>
    <property type="molecule type" value="Genomic_DNA"/>
</dbReference>
<keyword evidence="3 6" id="KW-1133">Transmembrane helix</keyword>
<dbReference type="Pfam" id="PF00335">
    <property type="entry name" value="Tetraspanin"/>
    <property type="match status" value="1"/>
</dbReference>
<feature type="transmembrane region" description="Helical" evidence="6">
    <location>
        <begin position="295"/>
        <end position="316"/>
    </location>
</feature>
<dbReference type="OrthoDB" id="71600at2759"/>
<feature type="transmembrane region" description="Helical" evidence="6">
    <location>
        <begin position="129"/>
        <end position="153"/>
    </location>
</feature>
<evidence type="ECO:0000256" key="4">
    <source>
        <dbReference type="ARBA" id="ARBA00023136"/>
    </source>
</evidence>
<protein>
    <submittedName>
        <fullName evidence="7">Jg17129 protein</fullName>
    </submittedName>
</protein>
<feature type="transmembrane region" description="Helical" evidence="6">
    <location>
        <begin position="90"/>
        <end position="117"/>
    </location>
</feature>
<keyword evidence="4 6" id="KW-0472">Membrane</keyword>
<feature type="region of interest" description="Disordered" evidence="5">
    <location>
        <begin position="322"/>
        <end position="344"/>
    </location>
</feature>
<dbReference type="PANTHER" id="PTHR19282:SF452">
    <property type="entry name" value="LD03691P"/>
    <property type="match status" value="1"/>
</dbReference>
<evidence type="ECO:0000256" key="2">
    <source>
        <dbReference type="ARBA" id="ARBA00022692"/>
    </source>
</evidence>
<feature type="transmembrane region" description="Helical" evidence="6">
    <location>
        <begin position="160"/>
        <end position="181"/>
    </location>
</feature>
<dbReference type="GO" id="GO:0016020">
    <property type="term" value="C:membrane"/>
    <property type="evidence" value="ECO:0007669"/>
    <property type="project" value="UniProtKB-SubCell"/>
</dbReference>
<dbReference type="InterPro" id="IPR018499">
    <property type="entry name" value="Tetraspanin/Peripherin"/>
</dbReference>
<evidence type="ECO:0000256" key="1">
    <source>
        <dbReference type="ARBA" id="ARBA00004141"/>
    </source>
</evidence>
<dbReference type="Gene3D" id="1.10.1450.10">
    <property type="entry name" value="Tetraspanin"/>
    <property type="match status" value="1"/>
</dbReference>
<organism evidence="7 8">
    <name type="scientific">Pararge aegeria aegeria</name>
    <dbReference type="NCBI Taxonomy" id="348720"/>
    <lineage>
        <taxon>Eukaryota</taxon>
        <taxon>Metazoa</taxon>
        <taxon>Ecdysozoa</taxon>
        <taxon>Arthropoda</taxon>
        <taxon>Hexapoda</taxon>
        <taxon>Insecta</taxon>
        <taxon>Pterygota</taxon>
        <taxon>Neoptera</taxon>
        <taxon>Endopterygota</taxon>
        <taxon>Lepidoptera</taxon>
        <taxon>Glossata</taxon>
        <taxon>Ditrysia</taxon>
        <taxon>Papilionoidea</taxon>
        <taxon>Nymphalidae</taxon>
        <taxon>Satyrinae</taxon>
        <taxon>Satyrini</taxon>
        <taxon>Parargina</taxon>
        <taxon>Pararge</taxon>
    </lineage>
</organism>
<dbReference type="CDD" id="cd03127">
    <property type="entry name" value="tetraspanin_LEL"/>
    <property type="match status" value="1"/>
</dbReference>
<evidence type="ECO:0000256" key="5">
    <source>
        <dbReference type="SAM" id="MobiDB-lite"/>
    </source>
</evidence>
<comment type="subcellular location">
    <subcellularLocation>
        <location evidence="1">Membrane</location>
        <topology evidence="1">Multi-pass membrane protein</topology>
    </subcellularLocation>
</comment>
<gene>
    <name evidence="7" type="primary">jg17129</name>
    <name evidence="7" type="ORF">PAEG_LOCUS23213</name>
</gene>
<evidence type="ECO:0000313" key="8">
    <source>
        <dbReference type="Proteomes" id="UP000838756"/>
    </source>
</evidence>
<dbReference type="PANTHER" id="PTHR19282">
    <property type="entry name" value="TETRASPANIN"/>
    <property type="match status" value="1"/>
</dbReference>
<accession>A0A8S4SBH4</accession>